<dbReference type="SMART" id="SM00044">
    <property type="entry name" value="CYCc"/>
    <property type="match status" value="1"/>
</dbReference>
<dbReference type="CDD" id="cd00130">
    <property type="entry name" value="PAS"/>
    <property type="match status" value="1"/>
</dbReference>
<dbReference type="NCBIfam" id="TIGR00229">
    <property type="entry name" value="sensory_box"/>
    <property type="match status" value="1"/>
</dbReference>
<reference evidence="11" key="1">
    <citation type="submission" date="2016-10" db="EMBL/GenBank/DDBJ databases">
        <authorList>
            <person name="Benchimol M."/>
            <person name="Almeida L.G."/>
            <person name="Vasconcelos A.T."/>
            <person name="Perreira-Neves A."/>
            <person name="Rosa I.A."/>
            <person name="Tasca T."/>
            <person name="Bogo M.R."/>
            <person name="de Souza W."/>
        </authorList>
    </citation>
    <scope>NUCLEOTIDE SEQUENCE [LARGE SCALE GENOMIC DNA]</scope>
    <source>
        <strain evidence="11">K</strain>
    </source>
</reference>
<keyword evidence="2 8" id="KW-0812">Transmembrane</keyword>
<feature type="transmembrane region" description="Helical" evidence="8">
    <location>
        <begin position="115"/>
        <end position="139"/>
    </location>
</feature>
<feature type="transmembrane region" description="Helical" evidence="8">
    <location>
        <begin position="653"/>
        <end position="675"/>
    </location>
</feature>
<keyword evidence="6" id="KW-0456">Lyase</keyword>
<dbReference type="GO" id="GO:0005886">
    <property type="term" value="C:plasma membrane"/>
    <property type="evidence" value="ECO:0007669"/>
    <property type="project" value="TreeGrafter"/>
</dbReference>
<dbReference type="SUPFAM" id="SSF55785">
    <property type="entry name" value="PYP-like sensor domain (PAS domain)"/>
    <property type="match status" value="1"/>
</dbReference>
<dbReference type="Pfam" id="PF13426">
    <property type="entry name" value="PAS_9"/>
    <property type="match status" value="1"/>
</dbReference>
<dbReference type="Proteomes" id="UP000179807">
    <property type="component" value="Unassembled WGS sequence"/>
</dbReference>
<sequence length="1617" mass="182990">MSQNELSQGSTQRRMASGVSSQAAHRRRYNGLLKRSKFKNARDEVFRYIDYSNLMASSNRSLILFFRYFSMLQIALISILPFCKNYWRYDTLVGIITNVISVLIDIAPVKVSQHIFAIIAIIVDIILLISLFAILGSFLYFRKMAKAHRSFVNFTAIFCYGLIPYVCNLLSVYIGRSLYGIFNNDGLVYVNAVILILSLFILIPMLLVYVYFITPVIIFRPISIHFISTTPAFLFMIGNIEISIFTSLGGLLGGIEGSILMYLGLIGGALILVIYFGYYETMVTSFLIDSCGIYVACVIGIFIVTTMNLVGSKSNDGILIASVVIVIACKYGFGFYFKRVFLKLLLEIQQNDENMEFFENIKKKKFILYLRVGFENGSVSSHRWKLFELFHRRFPNDKFGTIIHAKYSAIYPDETVNLKLSLMKTILIKKGSLEMKNIIFQQFSLLQQREVSLSTTVKRLLKKTSGKVDKVRNQIRYFWECIIKGNLDELETISKKLKSDQEEIERDYNQLCIIYPNNPYVAQAYSLYLREIANNDEQAEFQEYNYRMLRQGKRISSERCYFYASREFPNLPTEEQHNSMTKTEISTVKVTDNDPKDSSAMPSSKISYSVSTYQGTETDLEGNTALIEEKMLRKYLEGMITSVHLPSMRYGPFFIFLIICLILPICFIVVILITFHNIDLVIHSINVVRYSGLLRSRFAELTVYAINAIYYNTGVTRMKSLKERWENAFKGTQPLPDNWTTDNNATIAAVINIKDLIKNINTLMPKLSESDFFEESLNILYLEQNDFYSYSNNGTAEFQKVSLEYLFTYYMGAVLNLVLADDPFEYLRRYDFQSIMRNLNNLMPSLGNFSRNVLLGTREFIVDKEQNILILAALVNSIIWAIGTGYVIFTVYMLEKEKSKIFMSFKSLPKSSLSSIITNLNSQERKVLKNEDNFSNEEQNDNNVSAQEENALRVLSTSVAKPYNWMARSGLIIFLLFLLLAAVIVSSFLIVWFSFDCFITLSRINPLFNTCPEIQAIFSKIIVDILELSSAIEYEGNDVKLPIESKPNYTAVIRNINEDIQNIASRITLLRIGSTGNNIGLRAADSVLIDLITNNMCDNISSEIVEYYQVIQCMSYEDGLSYMWGIARQVAFAASNNYLSLAFDNEEYDLLISYMLGIAKPNYTQKTIAAAAKFAQQKATKTKYLNILIPVMACMFVVIFSGALIIPVLLNNSDNGRWTLRLLLFCHSQTVISSKPISKILSNDFSENKNDSGKGEKGSSNFYESAVSHLLDAVIFFSNDLQILSANKSVDSILGLDPNEIIGKKLFDIFVAPEGNDGSLKAFIATVNGALKGQRSPSIEAEVDLIKNNEPFTVLMQLNAVSSGENVIYKATNAEGIAVLALVIRDITSQIASNKLLVDEGIKSEKLLLMILPPIIVNKIQCGEKNISFTVKSASIMFVDIVSFTPWCGSNTADYVMRTLNRLFAEFDRILKTYDRMTKIKCIGDCYMCAGGIFDEINQPSEHAKQAISYGLDIIAALKLLNIELNESLRIRVGVNSGGPIVAGVLGIEKPTFDILGPDICLAAMMEHHGVPMHVHIPQHCYELVFGSYFRIKERGDVEVKGKIYHTYIVSGYDQKD</sequence>
<dbReference type="Gene3D" id="3.30.450.20">
    <property type="entry name" value="PAS domain"/>
    <property type="match status" value="1"/>
</dbReference>
<dbReference type="PROSITE" id="PS50112">
    <property type="entry name" value="PAS"/>
    <property type="match status" value="1"/>
</dbReference>
<dbReference type="PROSITE" id="PS50125">
    <property type="entry name" value="GUANYLATE_CYCLASE_2"/>
    <property type="match status" value="1"/>
</dbReference>
<proteinExistence type="predicted"/>
<evidence type="ECO:0000256" key="6">
    <source>
        <dbReference type="ARBA" id="ARBA00023239"/>
    </source>
</evidence>
<comment type="subcellular location">
    <subcellularLocation>
        <location evidence="1">Membrane</location>
    </subcellularLocation>
</comment>
<evidence type="ECO:0000256" key="5">
    <source>
        <dbReference type="ARBA" id="ARBA00023136"/>
    </source>
</evidence>
<feature type="domain" description="PAS" evidence="9">
    <location>
        <begin position="1259"/>
        <end position="1334"/>
    </location>
</feature>
<dbReference type="CDD" id="cd07302">
    <property type="entry name" value="CHD"/>
    <property type="match status" value="1"/>
</dbReference>
<dbReference type="InterPro" id="IPR000014">
    <property type="entry name" value="PAS"/>
</dbReference>
<feature type="transmembrane region" description="Helical" evidence="8">
    <location>
        <begin position="291"/>
        <end position="311"/>
    </location>
</feature>
<feature type="transmembrane region" description="Helical" evidence="8">
    <location>
        <begin position="186"/>
        <end position="212"/>
    </location>
</feature>
<dbReference type="InterPro" id="IPR001054">
    <property type="entry name" value="A/G_cyclase"/>
</dbReference>
<feature type="transmembrane region" description="Helical" evidence="8">
    <location>
        <begin position="259"/>
        <end position="279"/>
    </location>
</feature>
<feature type="domain" description="Guanylate cyclase" evidence="10">
    <location>
        <begin position="1435"/>
        <end position="1567"/>
    </location>
</feature>
<dbReference type="GeneID" id="94844040"/>
<feature type="transmembrane region" description="Helical" evidence="8">
    <location>
        <begin position="233"/>
        <end position="253"/>
    </location>
</feature>
<evidence type="ECO:0000256" key="2">
    <source>
        <dbReference type="ARBA" id="ARBA00022692"/>
    </source>
</evidence>
<feature type="transmembrane region" description="Helical" evidence="8">
    <location>
        <begin position="151"/>
        <end position="174"/>
    </location>
</feature>
<feature type="transmembrane region" description="Helical" evidence="8">
    <location>
        <begin position="868"/>
        <end position="894"/>
    </location>
</feature>
<evidence type="ECO:0000256" key="3">
    <source>
        <dbReference type="ARBA" id="ARBA00022741"/>
    </source>
</evidence>
<dbReference type="InterPro" id="IPR029787">
    <property type="entry name" value="Nucleotide_cyclase"/>
</dbReference>
<dbReference type="GO" id="GO:0007168">
    <property type="term" value="P:receptor guanylyl cyclase signaling pathway"/>
    <property type="evidence" value="ECO:0007669"/>
    <property type="project" value="TreeGrafter"/>
</dbReference>
<evidence type="ECO:0000313" key="12">
    <source>
        <dbReference type="Proteomes" id="UP000179807"/>
    </source>
</evidence>
<feature type="transmembrane region" description="Helical" evidence="8">
    <location>
        <begin position="1187"/>
        <end position="1210"/>
    </location>
</feature>
<keyword evidence="5 8" id="KW-0472">Membrane</keyword>
<keyword evidence="4 8" id="KW-1133">Transmembrane helix</keyword>
<accession>A0A1J4JLQ2</accession>
<feature type="transmembrane region" description="Helical" evidence="8">
    <location>
        <begin position="62"/>
        <end position="82"/>
    </location>
</feature>
<dbReference type="EMBL" id="MLAK01000995">
    <property type="protein sequence ID" value="OHS99617.1"/>
    <property type="molecule type" value="Genomic_DNA"/>
</dbReference>
<dbReference type="PANTHER" id="PTHR11920:SF335">
    <property type="entry name" value="GUANYLATE CYCLASE"/>
    <property type="match status" value="1"/>
</dbReference>
<dbReference type="InterPro" id="IPR057352">
    <property type="entry name" value="TPR_TmcB/C"/>
</dbReference>
<dbReference type="GO" id="GO:0035556">
    <property type="term" value="P:intracellular signal transduction"/>
    <property type="evidence" value="ECO:0007669"/>
    <property type="project" value="InterPro"/>
</dbReference>
<dbReference type="Pfam" id="PF00211">
    <property type="entry name" value="Guanylate_cyc"/>
    <property type="match status" value="1"/>
</dbReference>
<dbReference type="InterPro" id="IPR035965">
    <property type="entry name" value="PAS-like_dom_sf"/>
</dbReference>
<evidence type="ECO:0000256" key="7">
    <source>
        <dbReference type="SAM" id="MobiDB-lite"/>
    </source>
</evidence>
<keyword evidence="3" id="KW-0547">Nucleotide-binding</keyword>
<evidence type="ECO:0000313" key="11">
    <source>
        <dbReference type="EMBL" id="OHS99617.1"/>
    </source>
</evidence>
<evidence type="ECO:0000259" key="9">
    <source>
        <dbReference type="PROSITE" id="PS50112"/>
    </source>
</evidence>
<dbReference type="GO" id="GO:0000166">
    <property type="term" value="F:nucleotide binding"/>
    <property type="evidence" value="ECO:0007669"/>
    <property type="project" value="UniProtKB-KW"/>
</dbReference>
<dbReference type="GO" id="GO:0001653">
    <property type="term" value="F:peptide receptor activity"/>
    <property type="evidence" value="ECO:0007669"/>
    <property type="project" value="TreeGrafter"/>
</dbReference>
<name>A0A1J4JLQ2_9EUKA</name>
<dbReference type="OrthoDB" id="6127067at2759"/>
<dbReference type="SMART" id="SM00091">
    <property type="entry name" value="PAS"/>
    <property type="match status" value="1"/>
</dbReference>
<organism evidence="11 12">
    <name type="scientific">Tritrichomonas foetus</name>
    <dbReference type="NCBI Taxonomy" id="1144522"/>
    <lineage>
        <taxon>Eukaryota</taxon>
        <taxon>Metamonada</taxon>
        <taxon>Parabasalia</taxon>
        <taxon>Tritrichomonadida</taxon>
        <taxon>Tritrichomonadidae</taxon>
        <taxon>Tritrichomonas</taxon>
    </lineage>
</organism>
<protein>
    <submittedName>
        <fullName evidence="11">Adenylate and Guanylate cyclase catalytic domain containing protein</fullName>
    </submittedName>
</protein>
<keyword evidence="12" id="KW-1185">Reference proteome</keyword>
<evidence type="ECO:0000259" key="10">
    <source>
        <dbReference type="PROSITE" id="PS50125"/>
    </source>
</evidence>
<dbReference type="VEuPathDB" id="TrichDB:TRFO_33878"/>
<dbReference type="PANTHER" id="PTHR11920">
    <property type="entry name" value="GUANYLYL CYCLASE"/>
    <property type="match status" value="1"/>
</dbReference>
<evidence type="ECO:0000256" key="1">
    <source>
        <dbReference type="ARBA" id="ARBA00004370"/>
    </source>
</evidence>
<dbReference type="Pfam" id="PF25474">
    <property type="entry name" value="TPR_TmcB"/>
    <property type="match status" value="1"/>
</dbReference>
<dbReference type="RefSeq" id="XP_068352754.1">
    <property type="nucleotide sequence ID" value="XM_068509336.1"/>
</dbReference>
<dbReference type="Gene3D" id="3.30.70.1230">
    <property type="entry name" value="Nucleotide cyclase"/>
    <property type="match status" value="1"/>
</dbReference>
<gene>
    <name evidence="11" type="ORF">TRFO_33878</name>
</gene>
<evidence type="ECO:0000256" key="8">
    <source>
        <dbReference type="SAM" id="Phobius"/>
    </source>
</evidence>
<dbReference type="GO" id="GO:0004016">
    <property type="term" value="F:adenylate cyclase activity"/>
    <property type="evidence" value="ECO:0007669"/>
    <property type="project" value="TreeGrafter"/>
</dbReference>
<feature type="region of interest" description="Disordered" evidence="7">
    <location>
        <begin position="1"/>
        <end position="23"/>
    </location>
</feature>
<dbReference type="SUPFAM" id="SSF55073">
    <property type="entry name" value="Nucleotide cyclase"/>
    <property type="match status" value="1"/>
</dbReference>
<comment type="caution">
    <text evidence="11">The sequence shown here is derived from an EMBL/GenBank/DDBJ whole genome shotgun (WGS) entry which is preliminary data.</text>
</comment>
<evidence type="ECO:0000256" key="4">
    <source>
        <dbReference type="ARBA" id="ARBA00022989"/>
    </source>
</evidence>
<dbReference type="InterPro" id="IPR050401">
    <property type="entry name" value="Cyclic_nucleotide_synthase"/>
</dbReference>
<feature type="transmembrane region" description="Helical" evidence="8">
    <location>
        <begin position="317"/>
        <end position="337"/>
    </location>
</feature>
<dbReference type="GO" id="GO:0004383">
    <property type="term" value="F:guanylate cyclase activity"/>
    <property type="evidence" value="ECO:0007669"/>
    <property type="project" value="TreeGrafter"/>
</dbReference>
<feature type="transmembrane region" description="Helical" evidence="8">
    <location>
        <begin position="89"/>
        <end position="109"/>
    </location>
</feature>
<feature type="transmembrane region" description="Helical" evidence="8">
    <location>
        <begin position="971"/>
        <end position="995"/>
    </location>
</feature>